<comment type="caution">
    <text evidence="1">The sequence shown here is derived from an EMBL/GenBank/DDBJ whole genome shotgun (WGS) entry which is preliminary data.</text>
</comment>
<reference evidence="1" key="1">
    <citation type="journal article" date="2019" name="bioRxiv">
        <title>The Genome of the Zebra Mussel, Dreissena polymorpha: A Resource for Invasive Species Research.</title>
        <authorList>
            <person name="McCartney M.A."/>
            <person name="Auch B."/>
            <person name="Kono T."/>
            <person name="Mallez S."/>
            <person name="Zhang Y."/>
            <person name="Obille A."/>
            <person name="Becker A."/>
            <person name="Abrahante J.E."/>
            <person name="Garbe J."/>
            <person name="Badalamenti J.P."/>
            <person name="Herman A."/>
            <person name="Mangelson H."/>
            <person name="Liachko I."/>
            <person name="Sullivan S."/>
            <person name="Sone E.D."/>
            <person name="Koren S."/>
            <person name="Silverstein K.A.T."/>
            <person name="Beckman K.B."/>
            <person name="Gohl D.M."/>
        </authorList>
    </citation>
    <scope>NUCLEOTIDE SEQUENCE</scope>
    <source>
        <strain evidence="1">Duluth1</strain>
        <tissue evidence="1">Whole animal</tissue>
    </source>
</reference>
<accession>A0A9D4RGZ1</accession>
<dbReference type="EMBL" id="JAIWYP010000002">
    <property type="protein sequence ID" value="KAH3867929.1"/>
    <property type="molecule type" value="Genomic_DNA"/>
</dbReference>
<dbReference type="AlphaFoldDB" id="A0A9D4RGZ1"/>
<keyword evidence="2" id="KW-1185">Reference proteome</keyword>
<sequence>MQFNIILLKLGSHCRSDQLDQARPSGRVLVWFGRHEWSGAVGLLPDGYSTVHDHFPIAIRPYTSSCH</sequence>
<reference evidence="1" key="2">
    <citation type="submission" date="2020-11" db="EMBL/GenBank/DDBJ databases">
        <authorList>
            <person name="McCartney M.A."/>
            <person name="Auch B."/>
            <person name="Kono T."/>
            <person name="Mallez S."/>
            <person name="Becker A."/>
            <person name="Gohl D.M."/>
            <person name="Silverstein K.A.T."/>
            <person name="Koren S."/>
            <person name="Bechman K.B."/>
            <person name="Herman A."/>
            <person name="Abrahante J.E."/>
            <person name="Garbe J."/>
        </authorList>
    </citation>
    <scope>NUCLEOTIDE SEQUENCE</scope>
    <source>
        <strain evidence="1">Duluth1</strain>
        <tissue evidence="1">Whole animal</tissue>
    </source>
</reference>
<proteinExistence type="predicted"/>
<organism evidence="1 2">
    <name type="scientific">Dreissena polymorpha</name>
    <name type="common">Zebra mussel</name>
    <name type="synonym">Mytilus polymorpha</name>
    <dbReference type="NCBI Taxonomy" id="45954"/>
    <lineage>
        <taxon>Eukaryota</taxon>
        <taxon>Metazoa</taxon>
        <taxon>Spiralia</taxon>
        <taxon>Lophotrochozoa</taxon>
        <taxon>Mollusca</taxon>
        <taxon>Bivalvia</taxon>
        <taxon>Autobranchia</taxon>
        <taxon>Heteroconchia</taxon>
        <taxon>Euheterodonta</taxon>
        <taxon>Imparidentia</taxon>
        <taxon>Neoheterodontei</taxon>
        <taxon>Myida</taxon>
        <taxon>Dreissenoidea</taxon>
        <taxon>Dreissenidae</taxon>
        <taxon>Dreissena</taxon>
    </lineage>
</organism>
<protein>
    <submittedName>
        <fullName evidence="1">Uncharacterized protein</fullName>
    </submittedName>
</protein>
<evidence type="ECO:0000313" key="2">
    <source>
        <dbReference type="Proteomes" id="UP000828390"/>
    </source>
</evidence>
<evidence type="ECO:0000313" key="1">
    <source>
        <dbReference type="EMBL" id="KAH3867929.1"/>
    </source>
</evidence>
<name>A0A9D4RGZ1_DREPO</name>
<gene>
    <name evidence="1" type="ORF">DPMN_031066</name>
</gene>
<dbReference type="Proteomes" id="UP000828390">
    <property type="component" value="Unassembled WGS sequence"/>
</dbReference>